<feature type="transmembrane region" description="Helical" evidence="1">
    <location>
        <begin position="12"/>
        <end position="31"/>
    </location>
</feature>
<evidence type="ECO:0000256" key="1">
    <source>
        <dbReference type="SAM" id="Phobius"/>
    </source>
</evidence>
<keyword evidence="1" id="KW-0472">Membrane</keyword>
<dbReference type="Proteomes" id="UP000321555">
    <property type="component" value="Chromosome"/>
</dbReference>
<keyword evidence="1" id="KW-0812">Transmembrane</keyword>
<feature type="transmembrane region" description="Helical" evidence="1">
    <location>
        <begin position="84"/>
        <end position="104"/>
    </location>
</feature>
<keyword evidence="1" id="KW-1133">Transmembrane helix</keyword>
<dbReference type="STRING" id="1742359.GCA_001439625_01612"/>
<reference evidence="3" key="1">
    <citation type="submission" date="2019-08" db="EMBL/GenBank/DDBJ databases">
        <authorList>
            <person name="Zheng X."/>
        </authorList>
    </citation>
    <scope>NUCLEOTIDE SEQUENCE [LARGE SCALE GENOMIC DNA]</scope>
    <source>
        <strain evidence="3">FJAT-25496</strain>
    </source>
</reference>
<accession>A0A5B8ZB42</accession>
<sequence length="289" mass="31791">MGSFLSNLKADVGGLAFAIIGFTGTFVALAMNHSLIQQKWWRVFFLTFSWTLCVILLVVIPDTRVLQNFVYALMFYFELFDWPVLQQLLCIVGGILWGATALFYQRRSAGACVDCGRIEGDTNKTKLTKWGKWSTLIAVIMALPYGIVRLAWAAGLPLGTPEIDMTLTGRLVEAFLGGLPIMGAILTLGLIQKWGEVFPRWCLIIAGKRVPIWFAVIPAAIASILLTIAGLKVSPVIIMGILDGSINSANWGELLPALSWFFWGVSLGAATLSYYLRRRSQCRYCGIGG</sequence>
<proteinExistence type="predicted"/>
<dbReference type="OrthoDB" id="2717873at2"/>
<gene>
    <name evidence="2" type="ORF">FSZ17_18785</name>
</gene>
<feature type="transmembrane region" description="Helical" evidence="1">
    <location>
        <begin position="254"/>
        <end position="276"/>
    </location>
</feature>
<evidence type="ECO:0000313" key="2">
    <source>
        <dbReference type="EMBL" id="QED50200.1"/>
    </source>
</evidence>
<organism evidence="2 3">
    <name type="scientific">Cytobacillus dafuensis</name>
    <name type="common">Bacillus dafuensis</name>
    <dbReference type="NCBI Taxonomy" id="1742359"/>
    <lineage>
        <taxon>Bacteria</taxon>
        <taxon>Bacillati</taxon>
        <taxon>Bacillota</taxon>
        <taxon>Bacilli</taxon>
        <taxon>Bacillales</taxon>
        <taxon>Bacillaceae</taxon>
        <taxon>Cytobacillus</taxon>
    </lineage>
</organism>
<feature type="transmembrane region" description="Helical" evidence="1">
    <location>
        <begin position="174"/>
        <end position="191"/>
    </location>
</feature>
<dbReference type="EMBL" id="CP042593">
    <property type="protein sequence ID" value="QED50200.1"/>
    <property type="molecule type" value="Genomic_DNA"/>
</dbReference>
<dbReference type="KEGG" id="bda:FSZ17_18785"/>
<evidence type="ECO:0000313" key="3">
    <source>
        <dbReference type="Proteomes" id="UP000321555"/>
    </source>
</evidence>
<feature type="transmembrane region" description="Helical" evidence="1">
    <location>
        <begin position="133"/>
        <end position="154"/>
    </location>
</feature>
<dbReference type="AlphaFoldDB" id="A0A5B8ZB42"/>
<keyword evidence="3" id="KW-1185">Reference proteome</keyword>
<protein>
    <submittedName>
        <fullName evidence="2">Uncharacterized protein</fullName>
    </submittedName>
</protein>
<name>A0A5B8ZB42_CYTDA</name>
<feature type="transmembrane region" description="Helical" evidence="1">
    <location>
        <begin position="212"/>
        <end position="242"/>
    </location>
</feature>
<feature type="transmembrane region" description="Helical" evidence="1">
    <location>
        <begin position="43"/>
        <end position="60"/>
    </location>
</feature>